<proteinExistence type="predicted"/>
<reference evidence="2" key="1">
    <citation type="submission" date="2013-05" db="EMBL/GenBank/DDBJ databases">
        <title>Building the sugarcane genome for biotechnology and identifying evolutionary trends.</title>
        <authorList>
            <person name="De Setta N."/>
            <person name="Monteiro-Vitorello C.B."/>
            <person name="Metcalfe C.J."/>
            <person name="Cruz G.M.Q."/>
            <person name="Del Bem L.E."/>
            <person name="Vicentini R."/>
            <person name="Nogueira F.T.S."/>
            <person name="Campos R.A."/>
            <person name="Nunes S.L."/>
            <person name="Turrini P.C.G."/>
            <person name="Vieira A.P."/>
            <person name="Cruz E.A.O."/>
            <person name="Correa T.C.S."/>
            <person name="Hotta C.T."/>
            <person name="de Mello-Varani A."/>
            <person name="Vautrin S."/>
            <person name="Trindade A.S."/>
            <person name="Vilela M.M."/>
            <person name="Horta C.L."/>
            <person name="Sato P.M."/>
            <person name="de Andrade R.F."/>
            <person name="Nishiyama M.Y."/>
            <person name="Cardoso-Silva C.B."/>
            <person name="Scortecci K.C."/>
            <person name="Garcia A.A.F."/>
            <person name="Carneiro M.S."/>
            <person name="Kim C."/>
            <person name="Paterson A.H."/>
            <person name="Berges H."/>
            <person name="D'Hont A."/>
            <person name="de-Souza A.P."/>
            <person name="Souza G.M."/>
            <person name="Vincentz M."/>
            <person name="Kitajima J.P."/>
            <person name="Van Sluys M.-A."/>
        </authorList>
    </citation>
    <scope>NUCLEOTIDE SEQUENCE</scope>
</reference>
<dbReference type="EMBL" id="KF184751">
    <property type="protein sequence ID" value="AGT16283.1"/>
    <property type="molecule type" value="Genomic_DNA"/>
</dbReference>
<gene>
    <name evidence="2" type="ORF">SHCRBa_159_E04_R_20</name>
</gene>
<feature type="coiled-coil region" evidence="1">
    <location>
        <begin position="55"/>
        <end position="149"/>
    </location>
</feature>
<dbReference type="AlphaFoldDB" id="A0A059PZG5"/>
<evidence type="ECO:0000313" key="2">
    <source>
        <dbReference type="EMBL" id="AGT16283.1"/>
    </source>
</evidence>
<accession>A0A059PZG5</accession>
<organism evidence="2">
    <name type="scientific">Saccharum hybrid cultivar R570</name>
    <dbReference type="NCBI Taxonomy" id="131158"/>
    <lineage>
        <taxon>Eukaryota</taxon>
        <taxon>Viridiplantae</taxon>
        <taxon>Streptophyta</taxon>
        <taxon>Embryophyta</taxon>
        <taxon>Tracheophyta</taxon>
        <taxon>Spermatophyta</taxon>
        <taxon>Magnoliopsida</taxon>
        <taxon>Liliopsida</taxon>
        <taxon>Poales</taxon>
        <taxon>Poaceae</taxon>
        <taxon>PACMAD clade</taxon>
        <taxon>Panicoideae</taxon>
        <taxon>Andropogonodae</taxon>
        <taxon>Andropogoneae</taxon>
        <taxon>Saccharinae</taxon>
        <taxon>Saccharum</taxon>
        <taxon>Saccharum officinarum species complex</taxon>
    </lineage>
</organism>
<sequence>MKEIIEHYEEESRFYGTRSYTVEIPVGDEVEAVEAVGKIFLEKVKSIDTGLDIEVSRLHEENAQVAAEHDRLTEEKTKWLQTQQAMKEENAKLAKDLEIVKKNAKMHFEKMKKDCDDLKLQNQAGAKKIEAWSQKCNKLMKEQEALNGKCKILINERETWKHACAEMAKGIAPVLDVIGTDSTEAGAEAPKIGLVEKSQKARGWLQQWTKDIKDYVGAHILLDWKLVIPGTSGWSELTSYGQRR</sequence>
<evidence type="ECO:0000256" key="1">
    <source>
        <dbReference type="SAM" id="Coils"/>
    </source>
</evidence>
<keyword evidence="1" id="KW-0175">Coiled coil</keyword>
<protein>
    <submittedName>
        <fullName evidence="2">Uncharacterized protein</fullName>
    </submittedName>
</protein>
<name>A0A059PZG5_9POAL</name>